<keyword evidence="5" id="KW-1185">Reference proteome</keyword>
<dbReference type="PROSITE" id="PS50893">
    <property type="entry name" value="ABC_TRANSPORTER_2"/>
    <property type="match status" value="1"/>
</dbReference>
<evidence type="ECO:0000256" key="2">
    <source>
        <dbReference type="ARBA" id="ARBA00022840"/>
    </source>
</evidence>
<dbReference type="EMBL" id="CP002360">
    <property type="protein sequence ID" value="AEE96465.1"/>
    <property type="molecule type" value="Genomic_DNA"/>
</dbReference>
<name>F3ZWM2_MAHA5</name>
<dbReference type="GO" id="GO:0016887">
    <property type="term" value="F:ATP hydrolysis activity"/>
    <property type="evidence" value="ECO:0007669"/>
    <property type="project" value="InterPro"/>
</dbReference>
<dbReference type="Gene3D" id="3.40.50.300">
    <property type="entry name" value="P-loop containing nucleotide triphosphate hydrolases"/>
    <property type="match status" value="1"/>
</dbReference>
<dbReference type="SMART" id="SM00382">
    <property type="entry name" value="AAA"/>
    <property type="match status" value="1"/>
</dbReference>
<dbReference type="InterPro" id="IPR017871">
    <property type="entry name" value="ABC_transporter-like_CS"/>
</dbReference>
<proteinExistence type="predicted"/>
<dbReference type="eggNOG" id="COG1131">
    <property type="taxonomic scope" value="Bacteria"/>
</dbReference>
<dbReference type="RefSeq" id="WP_013780895.1">
    <property type="nucleotide sequence ID" value="NC_015520.1"/>
</dbReference>
<gene>
    <name evidence="4" type="ordered locus">Mahau_1271</name>
</gene>
<dbReference type="InterPro" id="IPR027417">
    <property type="entry name" value="P-loop_NTPase"/>
</dbReference>
<dbReference type="AlphaFoldDB" id="F3ZWM2"/>
<sequence length="309" mass="34318">MIEVKGLIRCYGDIKAVNGVSFEVKDDEILGLLGPNGAGKTTVISMICGLLKPDGGDILFDGKSVVKEPMILKRIMGVVPQEIALYPTLTARENLNFWGRMYGLSGKTLNQRINSVLDIMGLSDRADDRIDKYSGGMKRRINIAAALLHDPRLLIMDEPTVGIDPQSRNHILETTKRLNQQGMTIIYTSHYMEEVEYLCDRVAIMDHGRFIAMGTKDELRAMVGSIDRVIIELVMDGQSLYDVLKALDFVRNVSVNEMSLEVLMCDAKAHLVELISSITGHGGDIVSVKVEEPNLESVFLHLTGRNLRD</sequence>
<reference evidence="5" key="1">
    <citation type="submission" date="2010-11" db="EMBL/GenBank/DDBJ databases">
        <title>The complete genome of Mahella australiensis DSM 15567.</title>
        <authorList>
            <consortium name="US DOE Joint Genome Institute (JGI-PGF)"/>
            <person name="Lucas S."/>
            <person name="Copeland A."/>
            <person name="Lapidus A."/>
            <person name="Bruce D."/>
            <person name="Goodwin L."/>
            <person name="Pitluck S."/>
            <person name="Kyrpides N."/>
            <person name="Mavromatis K."/>
            <person name="Pagani I."/>
            <person name="Ivanova N."/>
            <person name="Teshima H."/>
            <person name="Brettin T."/>
            <person name="Detter J.C."/>
            <person name="Han C."/>
            <person name="Tapia R."/>
            <person name="Land M."/>
            <person name="Hauser L."/>
            <person name="Markowitz V."/>
            <person name="Cheng J.-F."/>
            <person name="Hugenholtz P."/>
            <person name="Woyke T."/>
            <person name="Wu D."/>
            <person name="Spring S."/>
            <person name="Pukall R."/>
            <person name="Steenblock K."/>
            <person name="Schneider S."/>
            <person name="Klenk H.-P."/>
            <person name="Eisen J.A."/>
        </authorList>
    </citation>
    <scope>NUCLEOTIDE SEQUENCE [LARGE SCALE GENOMIC DNA]</scope>
    <source>
        <strain evidence="5">DSM 15567 / CIP 107919 / 50-1 BON</strain>
    </source>
</reference>
<evidence type="ECO:0000256" key="1">
    <source>
        <dbReference type="ARBA" id="ARBA00022741"/>
    </source>
</evidence>
<organism evidence="4 5">
    <name type="scientific">Mahella australiensis (strain DSM 15567 / CIP 107919 / 50-1 BON)</name>
    <dbReference type="NCBI Taxonomy" id="697281"/>
    <lineage>
        <taxon>Bacteria</taxon>
        <taxon>Bacillati</taxon>
        <taxon>Bacillota</taxon>
        <taxon>Clostridia</taxon>
        <taxon>Thermoanaerobacterales</taxon>
        <taxon>Thermoanaerobacterales Family IV. Incertae Sedis</taxon>
        <taxon>Mahella</taxon>
    </lineage>
</organism>
<dbReference type="HOGENOM" id="CLU_000604_1_2_9"/>
<evidence type="ECO:0000313" key="5">
    <source>
        <dbReference type="Proteomes" id="UP000008457"/>
    </source>
</evidence>
<dbReference type="PANTHER" id="PTHR43582">
    <property type="entry name" value="LINEARMYCIN RESISTANCE ATP-BINDING PROTEIN LNRL"/>
    <property type="match status" value="1"/>
</dbReference>
<dbReference type="GO" id="GO:0005524">
    <property type="term" value="F:ATP binding"/>
    <property type="evidence" value="ECO:0007669"/>
    <property type="project" value="UniProtKB-KW"/>
</dbReference>
<protein>
    <submittedName>
        <fullName evidence="4">ABC transporter related protein</fullName>
    </submittedName>
</protein>
<dbReference type="PROSITE" id="PS00211">
    <property type="entry name" value="ABC_TRANSPORTER_1"/>
    <property type="match status" value="1"/>
</dbReference>
<feature type="domain" description="ABC transporter" evidence="3">
    <location>
        <begin position="2"/>
        <end position="232"/>
    </location>
</feature>
<dbReference type="Pfam" id="PF00005">
    <property type="entry name" value="ABC_tran"/>
    <property type="match status" value="1"/>
</dbReference>
<evidence type="ECO:0000259" key="3">
    <source>
        <dbReference type="PROSITE" id="PS50893"/>
    </source>
</evidence>
<keyword evidence="1" id="KW-0547">Nucleotide-binding</keyword>
<dbReference type="OrthoDB" id="9804819at2"/>
<dbReference type="InterPro" id="IPR003593">
    <property type="entry name" value="AAA+_ATPase"/>
</dbReference>
<reference evidence="4 5" key="2">
    <citation type="journal article" date="2011" name="Stand. Genomic Sci.">
        <title>Complete genome sequence of Mahella australiensis type strain (50-1 BON).</title>
        <authorList>
            <person name="Sikorski J."/>
            <person name="Teshima H."/>
            <person name="Nolan M."/>
            <person name="Lucas S."/>
            <person name="Hammon N."/>
            <person name="Deshpande S."/>
            <person name="Cheng J.F."/>
            <person name="Pitluck S."/>
            <person name="Liolios K."/>
            <person name="Pagani I."/>
            <person name="Ivanova N."/>
            <person name="Huntemann M."/>
            <person name="Mavromatis K."/>
            <person name="Ovchinikova G."/>
            <person name="Pati A."/>
            <person name="Tapia R."/>
            <person name="Han C."/>
            <person name="Goodwin L."/>
            <person name="Chen A."/>
            <person name="Palaniappan K."/>
            <person name="Land M."/>
            <person name="Hauser L."/>
            <person name="Ngatchou-Djao O.D."/>
            <person name="Rohde M."/>
            <person name="Pukall R."/>
            <person name="Spring S."/>
            <person name="Abt B."/>
            <person name="Goker M."/>
            <person name="Detter J.C."/>
            <person name="Woyke T."/>
            <person name="Bristow J."/>
            <person name="Markowitz V."/>
            <person name="Hugenholtz P."/>
            <person name="Eisen J.A."/>
            <person name="Kyrpides N.C."/>
            <person name="Klenk H.P."/>
            <person name="Lapidus A."/>
        </authorList>
    </citation>
    <scope>NUCLEOTIDE SEQUENCE [LARGE SCALE GENOMIC DNA]</scope>
    <source>
        <strain evidence="5">DSM 15567 / CIP 107919 / 50-1 BON</strain>
    </source>
</reference>
<dbReference type="SUPFAM" id="SSF52540">
    <property type="entry name" value="P-loop containing nucleoside triphosphate hydrolases"/>
    <property type="match status" value="1"/>
</dbReference>
<dbReference type="Proteomes" id="UP000008457">
    <property type="component" value="Chromosome"/>
</dbReference>
<accession>F3ZWM2</accession>
<dbReference type="PANTHER" id="PTHR43582:SF2">
    <property type="entry name" value="LINEARMYCIN RESISTANCE ATP-BINDING PROTEIN LNRL"/>
    <property type="match status" value="1"/>
</dbReference>
<dbReference type="KEGG" id="mas:Mahau_1271"/>
<dbReference type="STRING" id="697281.Mahau_1271"/>
<evidence type="ECO:0000313" key="4">
    <source>
        <dbReference type="EMBL" id="AEE96465.1"/>
    </source>
</evidence>
<dbReference type="InterPro" id="IPR003439">
    <property type="entry name" value="ABC_transporter-like_ATP-bd"/>
</dbReference>
<keyword evidence="2" id="KW-0067">ATP-binding</keyword>